<dbReference type="RefSeq" id="WP_112302512.1">
    <property type="nucleotide sequence ID" value="NZ_CP008947.1"/>
</dbReference>
<feature type="domain" description="HotDog ACOT-type" evidence="4">
    <location>
        <begin position="164"/>
        <end position="276"/>
    </location>
</feature>
<dbReference type="PANTHER" id="PTHR11049:SF16">
    <property type="entry name" value="PROTEIN VDLD"/>
    <property type="match status" value="1"/>
</dbReference>
<dbReference type="InterPro" id="IPR029069">
    <property type="entry name" value="HotDog_dom_sf"/>
</dbReference>
<protein>
    <submittedName>
        <fullName evidence="5">Acyl-CoA hydrolase</fullName>
    </submittedName>
</protein>
<dbReference type="Pfam" id="PF03061">
    <property type="entry name" value="4HBT"/>
    <property type="match status" value="2"/>
</dbReference>
<dbReference type="InterPro" id="IPR006683">
    <property type="entry name" value="Thioestr_dom"/>
</dbReference>
<proteinExistence type="inferred from homology"/>
<dbReference type="SUPFAM" id="SSF54637">
    <property type="entry name" value="Thioesterase/thiol ester dehydrase-isomerase"/>
    <property type="match status" value="2"/>
</dbReference>
<evidence type="ECO:0000259" key="4">
    <source>
        <dbReference type="PROSITE" id="PS51770"/>
    </source>
</evidence>
<dbReference type="InterPro" id="IPR040170">
    <property type="entry name" value="Cytosol_ACT"/>
</dbReference>
<accession>A0A076ES09</accession>
<dbReference type="GO" id="GO:0005829">
    <property type="term" value="C:cytosol"/>
    <property type="evidence" value="ECO:0007669"/>
    <property type="project" value="TreeGrafter"/>
</dbReference>
<evidence type="ECO:0000256" key="3">
    <source>
        <dbReference type="PROSITE-ProRule" id="PRU01106"/>
    </source>
</evidence>
<gene>
    <name evidence="5" type="ORF">EP51_30970</name>
</gene>
<keyword evidence="2 3" id="KW-0378">Hydrolase</keyword>
<dbReference type="PROSITE" id="PS51770">
    <property type="entry name" value="HOTDOG_ACOT"/>
    <property type="match status" value="2"/>
</dbReference>
<dbReference type="InterPro" id="IPR033120">
    <property type="entry name" value="HOTDOG_ACOT"/>
</dbReference>
<dbReference type="CDD" id="cd03442">
    <property type="entry name" value="BFIT_BACH"/>
    <property type="match status" value="2"/>
</dbReference>
<comment type="similarity">
    <text evidence="1">Belongs to the acyl coenzyme A hydrolase family.</text>
</comment>
<dbReference type="AlphaFoldDB" id="A0A076ES09"/>
<dbReference type="Gene3D" id="3.10.129.10">
    <property type="entry name" value="Hotdog Thioesterase"/>
    <property type="match status" value="2"/>
</dbReference>
<dbReference type="GO" id="GO:0052816">
    <property type="term" value="F:long-chain fatty acyl-CoA hydrolase activity"/>
    <property type="evidence" value="ECO:0007669"/>
    <property type="project" value="TreeGrafter"/>
</dbReference>
<organism evidence="5 6">
    <name type="scientific">Rhodococcus opacus</name>
    <name type="common">Nocardia opaca</name>
    <dbReference type="NCBI Taxonomy" id="37919"/>
    <lineage>
        <taxon>Bacteria</taxon>
        <taxon>Bacillati</taxon>
        <taxon>Actinomycetota</taxon>
        <taxon>Actinomycetes</taxon>
        <taxon>Mycobacteriales</taxon>
        <taxon>Nocardiaceae</taxon>
        <taxon>Rhodococcus</taxon>
    </lineage>
</organism>
<name>A0A076ES09_RHOOP</name>
<evidence type="ECO:0000256" key="2">
    <source>
        <dbReference type="ARBA" id="ARBA00022801"/>
    </source>
</evidence>
<feature type="domain" description="HotDog ACOT-type" evidence="4">
    <location>
        <begin position="4"/>
        <end position="117"/>
    </location>
</feature>
<evidence type="ECO:0000256" key="1">
    <source>
        <dbReference type="ARBA" id="ARBA00010458"/>
    </source>
</evidence>
<evidence type="ECO:0000313" key="6">
    <source>
        <dbReference type="Proteomes" id="UP000028488"/>
    </source>
</evidence>
<dbReference type="EMBL" id="CP008947">
    <property type="protein sequence ID" value="AII08810.1"/>
    <property type="molecule type" value="Genomic_DNA"/>
</dbReference>
<dbReference type="Proteomes" id="UP000028488">
    <property type="component" value="Chromosome"/>
</dbReference>
<reference evidence="5 6" key="1">
    <citation type="submission" date="2014-07" db="EMBL/GenBank/DDBJ databases">
        <title>Genome Sequence of Rhodococcus opacus Strain R7, a Biodegrader of Mono- and Polycyclic Aromatic Hydrocarbons.</title>
        <authorList>
            <person name="Di Gennaro P."/>
            <person name="Zampolli J."/>
            <person name="Presti I."/>
            <person name="Cappelletti M."/>
            <person name="D'Ursi P."/>
            <person name="Orro A."/>
            <person name="Mezzelani A."/>
            <person name="Milanesi L."/>
        </authorList>
    </citation>
    <scope>NUCLEOTIDE SEQUENCE [LARGE SCALE GENOMIC DNA]</scope>
    <source>
        <strain evidence="5 6">R7</strain>
    </source>
</reference>
<dbReference type="GO" id="GO:0006637">
    <property type="term" value="P:acyl-CoA metabolic process"/>
    <property type="evidence" value="ECO:0007669"/>
    <property type="project" value="TreeGrafter"/>
</dbReference>
<evidence type="ECO:0000313" key="5">
    <source>
        <dbReference type="EMBL" id="AII08810.1"/>
    </source>
</evidence>
<dbReference type="PANTHER" id="PTHR11049">
    <property type="entry name" value="ACYL COENZYME A THIOESTER HYDROLASE"/>
    <property type="match status" value="1"/>
</dbReference>
<sequence length="315" mass="34033">MTTPPRSITLRFLAAPTEVATLGGAVQGGRILEWIDKAAYACAVGWSGSYCVTAYVGNIKFTRSIESGHLVEVEARLVHTGRSSMHIQCTVSSADPRTGQFTEASNCLIIFVAVDDSGKPTSVPPWQPVTATDRAESEEAVMRIGLRADIEEAMSKQNYTDAGTAPESLTRFLAAPTDVNWGGKTHGGTVMRWIDEAAYLCGTSWNGTPCVSVYAGGVRFYRPIQIGHVVEVDARLLHTGAQTMHISVHVRSGDPRTREMNLTTHCLTVVAAVDEDGAATAARQWVPQSDEDRKLEAHARELIALRDRARIGALA</sequence>
<dbReference type="eggNOG" id="COG1607">
    <property type="taxonomic scope" value="Bacteria"/>
</dbReference>